<keyword evidence="2" id="KW-0238">DNA-binding</keyword>
<dbReference type="SMART" id="SM00421">
    <property type="entry name" value="HTH_LUXR"/>
    <property type="match status" value="1"/>
</dbReference>
<evidence type="ECO:0000256" key="2">
    <source>
        <dbReference type="ARBA" id="ARBA00023125"/>
    </source>
</evidence>
<organism evidence="5">
    <name type="scientific">Rhizobium leguminosarum bv. viciae</name>
    <dbReference type="NCBI Taxonomy" id="387"/>
    <lineage>
        <taxon>Bacteria</taxon>
        <taxon>Pseudomonadati</taxon>
        <taxon>Pseudomonadota</taxon>
        <taxon>Alphaproteobacteria</taxon>
        <taxon>Hyphomicrobiales</taxon>
        <taxon>Rhizobiaceae</taxon>
        <taxon>Rhizobium/Agrobacterium group</taxon>
        <taxon>Rhizobium</taxon>
    </lineage>
</organism>
<dbReference type="NCBIfam" id="NF047402">
    <property type="entry name" value="TransRegVisN"/>
    <property type="match status" value="1"/>
</dbReference>
<dbReference type="AlphaFoldDB" id="D0VEQ8"/>
<dbReference type="PROSITE" id="PS00622">
    <property type="entry name" value="HTH_LUXR_1"/>
    <property type="match status" value="1"/>
</dbReference>
<dbReference type="InterPro" id="IPR036388">
    <property type="entry name" value="WH-like_DNA-bd_sf"/>
</dbReference>
<dbReference type="InterPro" id="IPR016032">
    <property type="entry name" value="Sig_transdc_resp-reg_C-effctor"/>
</dbReference>
<dbReference type="Pfam" id="PF00196">
    <property type="entry name" value="GerE"/>
    <property type="match status" value="1"/>
</dbReference>
<dbReference type="PRINTS" id="PR00038">
    <property type="entry name" value="HTHLUXR"/>
</dbReference>
<keyword evidence="1" id="KW-0805">Transcription regulation</keyword>
<dbReference type="PANTHER" id="PTHR44688">
    <property type="entry name" value="DNA-BINDING TRANSCRIPTIONAL ACTIVATOR DEVR_DOSR"/>
    <property type="match status" value="1"/>
</dbReference>
<proteinExistence type="predicted"/>
<dbReference type="GO" id="GO:0006355">
    <property type="term" value="P:regulation of DNA-templated transcription"/>
    <property type="evidence" value="ECO:0007669"/>
    <property type="project" value="InterPro"/>
</dbReference>
<evidence type="ECO:0000256" key="1">
    <source>
        <dbReference type="ARBA" id="ARBA00023015"/>
    </source>
</evidence>
<dbReference type="GO" id="GO:0003677">
    <property type="term" value="F:DNA binding"/>
    <property type="evidence" value="ECO:0007669"/>
    <property type="project" value="UniProtKB-KW"/>
</dbReference>
<dbReference type="Gene3D" id="1.10.10.10">
    <property type="entry name" value="Winged helix-like DNA-binding domain superfamily/Winged helix DNA-binding domain"/>
    <property type="match status" value="1"/>
</dbReference>
<reference evidence="5" key="1">
    <citation type="journal article" date="2010" name="Microbiology">
        <title>Regulation of flagellar, motility and chemotaxis genes in Rhizobium leguminosarum by the VisN/R-Rem cascade.</title>
        <authorList>
            <person name="Tambalo D.D."/>
            <person name="Del Bel K.L."/>
            <person name="Bustard D.E."/>
            <person name="Greenwood P.R."/>
            <person name="Steedman A.E."/>
            <person name="Hynes M.F."/>
        </authorList>
    </citation>
    <scope>NUCLEOTIDE SEQUENCE</scope>
    <source>
        <strain evidence="5">VF39SM</strain>
    </source>
</reference>
<feature type="domain" description="HTH luxR-type" evidence="4">
    <location>
        <begin position="195"/>
        <end position="260"/>
    </location>
</feature>
<keyword evidence="3" id="KW-0804">Transcription</keyword>
<evidence type="ECO:0000259" key="4">
    <source>
        <dbReference type="PROSITE" id="PS50043"/>
    </source>
</evidence>
<dbReference type="InterPro" id="IPR000792">
    <property type="entry name" value="Tscrpt_reg_LuxR_C"/>
</dbReference>
<dbReference type="PANTHER" id="PTHR44688:SF16">
    <property type="entry name" value="DNA-BINDING TRANSCRIPTIONAL ACTIVATOR DEVR_DOSR"/>
    <property type="match status" value="1"/>
</dbReference>
<sequence>MHRVRSFLSRRTLPMDMNVIQASKGERHMANFASAVVPDLLPRDELLLRLHGVASTGRLQSGLRALTDYVGASHYLLARCDLLQESGLDFIVSSDWPFDLVRDIANDLVRGYARSTELEKCMQVFQPNFALLPDSAEVPDGASRQYCSVTFNVGRSRLALMFLFGEGFILSPERLRDVGLLAGYVASFLRCGGTKVDRDFELTDRELECLFWIAEGKTSDEIAMILGISRNTINNYITSVMRKTATKTRSEAIAFAVRNNLV</sequence>
<name>D0VEQ8_RHILV</name>
<dbReference type="EMBL" id="GU071043">
    <property type="protein sequence ID" value="ACY40751.1"/>
    <property type="molecule type" value="Genomic_DNA"/>
</dbReference>
<dbReference type="PROSITE" id="PS50043">
    <property type="entry name" value="HTH_LUXR_2"/>
    <property type="match status" value="1"/>
</dbReference>
<evidence type="ECO:0000256" key="3">
    <source>
        <dbReference type="ARBA" id="ARBA00023163"/>
    </source>
</evidence>
<accession>D0VEQ8</accession>
<gene>
    <name evidence="5" type="primary">visN</name>
</gene>
<evidence type="ECO:0000313" key="5">
    <source>
        <dbReference type="EMBL" id="ACY40751.1"/>
    </source>
</evidence>
<dbReference type="CDD" id="cd06170">
    <property type="entry name" value="LuxR_C_like"/>
    <property type="match status" value="1"/>
</dbReference>
<protein>
    <submittedName>
        <fullName evidence="5">VisN</fullName>
    </submittedName>
</protein>
<dbReference type="SUPFAM" id="SSF46894">
    <property type="entry name" value="C-terminal effector domain of the bipartite response regulators"/>
    <property type="match status" value="1"/>
</dbReference>